<dbReference type="Pfam" id="PF00528">
    <property type="entry name" value="BPD_transp_1"/>
    <property type="match status" value="1"/>
</dbReference>
<accession>A0A3N5A2L2</accession>
<dbReference type="OrthoDB" id="9778910at2"/>
<organism evidence="9 10">
    <name type="scientific">Georgenia muralis</name>
    <dbReference type="NCBI Taxonomy" id="154117"/>
    <lineage>
        <taxon>Bacteria</taxon>
        <taxon>Bacillati</taxon>
        <taxon>Actinomycetota</taxon>
        <taxon>Actinomycetes</taxon>
        <taxon>Micrococcales</taxon>
        <taxon>Bogoriellaceae</taxon>
        <taxon>Georgenia</taxon>
    </lineage>
</organism>
<keyword evidence="2 7" id="KW-0813">Transport</keyword>
<evidence type="ECO:0000256" key="4">
    <source>
        <dbReference type="ARBA" id="ARBA00022692"/>
    </source>
</evidence>
<evidence type="ECO:0000256" key="5">
    <source>
        <dbReference type="ARBA" id="ARBA00022989"/>
    </source>
</evidence>
<gene>
    <name evidence="9" type="ORF">EDD32_2053</name>
</gene>
<dbReference type="PANTHER" id="PTHR43163">
    <property type="entry name" value="DIPEPTIDE TRANSPORT SYSTEM PERMEASE PROTEIN DPPB-RELATED"/>
    <property type="match status" value="1"/>
</dbReference>
<proteinExistence type="inferred from homology"/>
<dbReference type="PANTHER" id="PTHR43163:SF6">
    <property type="entry name" value="DIPEPTIDE TRANSPORT SYSTEM PERMEASE PROTEIN DPPB-RELATED"/>
    <property type="match status" value="1"/>
</dbReference>
<keyword evidence="3" id="KW-1003">Cell membrane</keyword>
<keyword evidence="5 7" id="KW-1133">Transmembrane helix</keyword>
<evidence type="ECO:0000313" key="10">
    <source>
        <dbReference type="Proteomes" id="UP000280726"/>
    </source>
</evidence>
<evidence type="ECO:0000256" key="2">
    <source>
        <dbReference type="ARBA" id="ARBA00022448"/>
    </source>
</evidence>
<evidence type="ECO:0000313" key="9">
    <source>
        <dbReference type="EMBL" id="RPF27565.1"/>
    </source>
</evidence>
<dbReference type="GO" id="GO:0005886">
    <property type="term" value="C:plasma membrane"/>
    <property type="evidence" value="ECO:0007669"/>
    <property type="project" value="UniProtKB-SubCell"/>
</dbReference>
<dbReference type="InterPro" id="IPR000515">
    <property type="entry name" value="MetI-like"/>
</dbReference>
<dbReference type="PROSITE" id="PS50928">
    <property type="entry name" value="ABC_TM1"/>
    <property type="match status" value="1"/>
</dbReference>
<feature type="transmembrane region" description="Helical" evidence="7">
    <location>
        <begin position="240"/>
        <end position="262"/>
    </location>
</feature>
<evidence type="ECO:0000256" key="3">
    <source>
        <dbReference type="ARBA" id="ARBA00022475"/>
    </source>
</evidence>
<dbReference type="SUPFAM" id="SSF161098">
    <property type="entry name" value="MetI-like"/>
    <property type="match status" value="1"/>
</dbReference>
<keyword evidence="10" id="KW-1185">Reference proteome</keyword>
<dbReference type="AlphaFoldDB" id="A0A3N5A2L2"/>
<feature type="transmembrane region" description="Helical" evidence="7">
    <location>
        <begin position="282"/>
        <end position="304"/>
    </location>
</feature>
<comment type="caution">
    <text evidence="9">The sequence shown here is derived from an EMBL/GenBank/DDBJ whole genome shotgun (WGS) entry which is preliminary data.</text>
</comment>
<dbReference type="GO" id="GO:0055085">
    <property type="term" value="P:transmembrane transport"/>
    <property type="evidence" value="ECO:0007669"/>
    <property type="project" value="InterPro"/>
</dbReference>
<keyword evidence="4 7" id="KW-0812">Transmembrane</keyword>
<comment type="subcellular location">
    <subcellularLocation>
        <location evidence="1 7">Cell membrane</location>
        <topology evidence="1 7">Multi-pass membrane protein</topology>
    </subcellularLocation>
</comment>
<reference evidence="9 10" key="1">
    <citation type="submission" date="2018-11" db="EMBL/GenBank/DDBJ databases">
        <title>Sequencing the genomes of 1000 actinobacteria strains.</title>
        <authorList>
            <person name="Klenk H.-P."/>
        </authorList>
    </citation>
    <scope>NUCLEOTIDE SEQUENCE [LARGE SCALE GENOMIC DNA]</scope>
    <source>
        <strain evidence="9 10">DSM 14418</strain>
    </source>
</reference>
<evidence type="ECO:0000256" key="1">
    <source>
        <dbReference type="ARBA" id="ARBA00004651"/>
    </source>
</evidence>
<evidence type="ECO:0000256" key="7">
    <source>
        <dbReference type="RuleBase" id="RU363032"/>
    </source>
</evidence>
<name>A0A3N5A2L2_9MICO</name>
<dbReference type="EMBL" id="RKRA01000001">
    <property type="protein sequence ID" value="RPF27565.1"/>
    <property type="molecule type" value="Genomic_DNA"/>
</dbReference>
<dbReference type="InterPro" id="IPR045621">
    <property type="entry name" value="BPD_transp_1_N"/>
</dbReference>
<feature type="transmembrane region" description="Helical" evidence="7">
    <location>
        <begin position="9"/>
        <end position="30"/>
    </location>
</feature>
<feature type="transmembrane region" description="Helical" evidence="7">
    <location>
        <begin position="182"/>
        <end position="201"/>
    </location>
</feature>
<dbReference type="Proteomes" id="UP000280726">
    <property type="component" value="Unassembled WGS sequence"/>
</dbReference>
<sequence length="321" mass="34093">MARYVARRTLFLLLSLAVAMVVIFALLRLLPGDPANALLSVNATPEQIAAAREQVGADEPVLAQLTTWVGQVLAGDLGTSFVSGREVLPDVVDRLGVTIPLTLFAFVLAASLASVVGFVAAYRANRWYGVVLSGLAQLGIAVPVFWVGMVLVWILALDLGLFPSGGYPRAGWAEPAEALRYLTLPVATVVTVMTASLARYVRSATQDVLGSDYLRTARSLGSSLPHAFWRHGLRNASVPVIAILGVELATTLLGAVVVESVFSLPGLGSMLVRAIAQHDYPSIQGVLLVTTFLVLVIGFAADLLQRVVDPRLRRRTTGTAA</sequence>
<evidence type="ECO:0000256" key="6">
    <source>
        <dbReference type="ARBA" id="ARBA00023136"/>
    </source>
</evidence>
<evidence type="ECO:0000259" key="8">
    <source>
        <dbReference type="PROSITE" id="PS50928"/>
    </source>
</evidence>
<feature type="transmembrane region" description="Helical" evidence="7">
    <location>
        <begin position="97"/>
        <end position="122"/>
    </location>
</feature>
<comment type="similarity">
    <text evidence="7">Belongs to the binding-protein-dependent transport system permease family.</text>
</comment>
<dbReference type="Gene3D" id="1.10.3720.10">
    <property type="entry name" value="MetI-like"/>
    <property type="match status" value="1"/>
</dbReference>
<feature type="transmembrane region" description="Helical" evidence="7">
    <location>
        <begin position="134"/>
        <end position="162"/>
    </location>
</feature>
<protein>
    <submittedName>
        <fullName evidence="9">Peptide/nickel transport system permease protein</fullName>
    </submittedName>
</protein>
<keyword evidence="6 7" id="KW-0472">Membrane</keyword>
<dbReference type="CDD" id="cd06261">
    <property type="entry name" value="TM_PBP2"/>
    <property type="match status" value="1"/>
</dbReference>
<dbReference type="Pfam" id="PF19300">
    <property type="entry name" value="BPD_transp_1_N"/>
    <property type="match status" value="1"/>
</dbReference>
<dbReference type="InterPro" id="IPR035906">
    <property type="entry name" value="MetI-like_sf"/>
</dbReference>
<feature type="domain" description="ABC transmembrane type-1" evidence="8">
    <location>
        <begin position="95"/>
        <end position="305"/>
    </location>
</feature>